<dbReference type="InterPro" id="IPR002105">
    <property type="entry name" value="Dockerin_1_rpt"/>
</dbReference>
<dbReference type="Pfam" id="PF17803">
    <property type="entry name" value="Cadherin_4"/>
    <property type="match status" value="1"/>
</dbReference>
<dbReference type="InterPro" id="IPR036439">
    <property type="entry name" value="Dockerin_dom_sf"/>
</dbReference>
<dbReference type="Gene3D" id="2.160.20.10">
    <property type="entry name" value="Single-stranded right-handed beta-helix, Pectin lyase-like"/>
    <property type="match status" value="1"/>
</dbReference>
<dbReference type="InterPro" id="IPR045474">
    <property type="entry name" value="GEVED"/>
</dbReference>
<proteinExistence type="predicted"/>
<evidence type="ECO:0000313" key="4">
    <source>
        <dbReference type="EMBL" id="QDT03916.1"/>
    </source>
</evidence>
<feature type="compositionally biased region" description="Gly residues" evidence="1">
    <location>
        <begin position="1782"/>
        <end position="1791"/>
    </location>
</feature>
<reference evidence="4 5" key="1">
    <citation type="submission" date="2019-02" db="EMBL/GenBank/DDBJ databases">
        <title>Deep-cultivation of Planctomycetes and their phenomic and genomic characterization uncovers novel biology.</title>
        <authorList>
            <person name="Wiegand S."/>
            <person name="Jogler M."/>
            <person name="Boedeker C."/>
            <person name="Pinto D."/>
            <person name="Vollmers J."/>
            <person name="Rivas-Marin E."/>
            <person name="Kohn T."/>
            <person name="Peeters S.H."/>
            <person name="Heuer A."/>
            <person name="Rast P."/>
            <person name="Oberbeckmann S."/>
            <person name="Bunk B."/>
            <person name="Jeske O."/>
            <person name="Meyerdierks A."/>
            <person name="Storesund J.E."/>
            <person name="Kallscheuer N."/>
            <person name="Luecker S."/>
            <person name="Lage O.M."/>
            <person name="Pohl T."/>
            <person name="Merkel B.J."/>
            <person name="Hornburger P."/>
            <person name="Mueller R.-W."/>
            <person name="Bruemmer F."/>
            <person name="Labrenz M."/>
            <person name="Spormann A.M."/>
            <person name="Op den Camp H."/>
            <person name="Overmann J."/>
            <person name="Amann R."/>
            <person name="Jetten M.S.M."/>
            <person name="Mascher T."/>
            <person name="Medema M.H."/>
            <person name="Devos D.P."/>
            <person name="Kaster A.-K."/>
            <person name="Ovreas L."/>
            <person name="Rohde M."/>
            <person name="Galperin M.Y."/>
            <person name="Jogler C."/>
        </authorList>
    </citation>
    <scope>NUCLEOTIDE SEQUENCE [LARGE SCALE GENOMIC DNA]</scope>
    <source>
        <strain evidence="4 5">K22_7</strain>
    </source>
</reference>
<feature type="region of interest" description="Disordered" evidence="1">
    <location>
        <begin position="1"/>
        <end position="23"/>
    </location>
</feature>
<feature type="domain" description="GEVED" evidence="3">
    <location>
        <begin position="4344"/>
        <end position="4422"/>
    </location>
</feature>
<dbReference type="EMBL" id="CP036525">
    <property type="protein sequence ID" value="QDT03916.1"/>
    <property type="molecule type" value="Genomic_DNA"/>
</dbReference>
<name>A0A517N9V0_9BACT</name>
<dbReference type="KEGG" id="rlc:K227x_23010"/>
<dbReference type="RefSeq" id="WP_145169489.1">
    <property type="nucleotide sequence ID" value="NZ_CP036525.1"/>
</dbReference>
<dbReference type="Pfam" id="PF17963">
    <property type="entry name" value="Big_9"/>
    <property type="match status" value="3"/>
</dbReference>
<feature type="region of interest" description="Disordered" evidence="1">
    <location>
        <begin position="5225"/>
        <end position="5246"/>
    </location>
</feature>
<dbReference type="Pfam" id="PF00404">
    <property type="entry name" value="Dockerin_1"/>
    <property type="match status" value="1"/>
</dbReference>
<feature type="region of interest" description="Disordered" evidence="1">
    <location>
        <begin position="1775"/>
        <end position="1802"/>
    </location>
</feature>
<dbReference type="GO" id="GO:0004553">
    <property type="term" value="F:hydrolase activity, hydrolyzing O-glycosyl compounds"/>
    <property type="evidence" value="ECO:0007669"/>
    <property type="project" value="InterPro"/>
</dbReference>
<organism evidence="4 5">
    <name type="scientific">Rubripirellula lacrimiformis</name>
    <dbReference type="NCBI Taxonomy" id="1930273"/>
    <lineage>
        <taxon>Bacteria</taxon>
        <taxon>Pseudomonadati</taxon>
        <taxon>Planctomycetota</taxon>
        <taxon>Planctomycetia</taxon>
        <taxon>Pirellulales</taxon>
        <taxon>Pirellulaceae</taxon>
        <taxon>Rubripirellula</taxon>
    </lineage>
</organism>
<feature type="region of interest" description="Disordered" evidence="1">
    <location>
        <begin position="2084"/>
        <end position="2117"/>
    </location>
</feature>
<dbReference type="SMART" id="SM00710">
    <property type="entry name" value="PbH1"/>
    <property type="match status" value="8"/>
</dbReference>
<evidence type="ECO:0000259" key="3">
    <source>
        <dbReference type="Pfam" id="PF20009"/>
    </source>
</evidence>
<dbReference type="SUPFAM" id="SSF63446">
    <property type="entry name" value="Type I dockerin domain"/>
    <property type="match status" value="1"/>
</dbReference>
<feature type="compositionally biased region" description="Low complexity" evidence="1">
    <location>
        <begin position="2084"/>
        <end position="2112"/>
    </location>
</feature>
<dbReference type="InterPro" id="IPR011047">
    <property type="entry name" value="Quinoprotein_ADH-like_sf"/>
</dbReference>
<protein>
    <submittedName>
        <fullName evidence="4">Dockerin type I repeat protein</fullName>
    </submittedName>
</protein>
<dbReference type="Gene3D" id="2.60.120.380">
    <property type="match status" value="1"/>
</dbReference>
<dbReference type="OrthoDB" id="247526at2"/>
<keyword evidence="5" id="KW-1185">Reference proteome</keyword>
<dbReference type="Gene3D" id="2.60.40.3440">
    <property type="match status" value="2"/>
</dbReference>
<evidence type="ECO:0000313" key="5">
    <source>
        <dbReference type="Proteomes" id="UP000318538"/>
    </source>
</evidence>
<dbReference type="Proteomes" id="UP000318538">
    <property type="component" value="Chromosome"/>
</dbReference>
<dbReference type="SUPFAM" id="SSF51126">
    <property type="entry name" value="Pectin lyase-like"/>
    <property type="match status" value="2"/>
</dbReference>
<dbReference type="InterPro" id="IPR011050">
    <property type="entry name" value="Pectin_lyase_fold/virulence"/>
</dbReference>
<dbReference type="InterPro" id="IPR040853">
    <property type="entry name" value="RapA2_cadherin-like"/>
</dbReference>
<dbReference type="Pfam" id="PF20009">
    <property type="entry name" value="GEVED"/>
    <property type="match status" value="1"/>
</dbReference>
<dbReference type="Gene3D" id="2.60.40.2810">
    <property type="match status" value="1"/>
</dbReference>
<dbReference type="SUPFAM" id="SSF50998">
    <property type="entry name" value="Quinoprotein alcohol dehydrogenase-like"/>
    <property type="match status" value="1"/>
</dbReference>
<accession>A0A517N9V0</accession>
<feature type="compositionally biased region" description="Basic residues" evidence="1">
    <location>
        <begin position="1"/>
        <end position="11"/>
    </location>
</feature>
<dbReference type="GO" id="GO:0000272">
    <property type="term" value="P:polysaccharide catabolic process"/>
    <property type="evidence" value="ECO:0007669"/>
    <property type="project" value="InterPro"/>
</dbReference>
<dbReference type="InterPro" id="IPR012334">
    <property type="entry name" value="Pectin_lyas_fold"/>
</dbReference>
<dbReference type="InterPro" id="IPR006626">
    <property type="entry name" value="PbH1"/>
</dbReference>
<feature type="domain" description="RapA2 cadherin-like" evidence="2">
    <location>
        <begin position="6086"/>
        <end position="6164"/>
    </location>
</feature>
<evidence type="ECO:0000259" key="2">
    <source>
        <dbReference type="Pfam" id="PF17803"/>
    </source>
</evidence>
<sequence length="6568" mass="689592">MTKRRTPRRRSSSQTASRSLHHETLEKRELLAAEFGPRLISVATNSGEQFDLAGNNPLFESPREMTFRFDGGQEIDPATLSAFRFTASGGDGGFTEGNEIDIKPGFIGLGESSRIVVARFASALADDQYRVSIAGYDDTAIGLVGLRNTDGDLFQPTTTLDPFSPSQDILMNIEVGPKVVAIVPQPIDHTATPRVQQRDTVHVYFNDDPLGNPATPVIASTGNPSDPSVVRPEFYSLFFTSDTVETGDDGAVHHPVSVVYETALNRATLTFGADLSDFTTDGSGTFRLRVGSSQALPTTLPADNSDLTSDTGDTFADATDLGIAFGAGGDSSITLNGRIEATDGNTIRWPGLDSPGVRDDRRDAQVTGRADTIDGVNVYYYNFANLYGSDASGLPLENAITPAQQQRTREILDLYSQHLGVQFIETADQGLQIVTGDLRALVETATTGPGLPYQEFRVNDLDPTQGVLVLDAGENWFDGYGLSPDARPSWFVEGMRGIGSLLGIGNTFEQVPGVASGSNGALYDASLFPVGGSAADFNIEPDFLSTSDIVPGQALHRPEVRDADLYRFTVAKSGRISIEAFAERLVDTSILDSDLKLWKLNINTGKFDLVARNGDFYGDDSFIGVDVTPDAGGAAATYVLGITAAGNDDYNPNIAGSGGGGRSQGRYDLRISFQNDQSDTITDTNESRLDGDSDGQQGGDFNFWFRVAKTRDTAGVGEARTLFVSARDGFNSLSGGTVTAPLQTIAYALSQAQPGDIVRLLPDTGADGRIDTTFDNRAYEIGRASSGAILADGDILEVPKGVTVMIDAGAILKLRNAKISVGSESIDEDRSLAALQVLGAPTIVDRDGQVIDGTVDITSYREEARGGVLLGADTNLLTTIPTAGDWAGIEFRNDFDYSEGRAVWETEGIFLDYVSHADIRYGGGSVRSSDPSVTPLQMLESRPTLIYNSISHSREAAMSADPNSFAETNFAAPIYQQASLDRFGVNFTSDYDRVGPFIRGNTLLSNSINGLFVRVLTPAGGQTEPMTVSGRFDDADIVHTLSEVLVLQGEPGGPLLLEERPDVVSVTLSPTPGTNIGTLTNGDTLDYRLTLVTREGFESLATDATRTVDVTSSGAVTLSNLPAASDEYSGRRLYRLTSTGDYELVAALDRATSSYIDDGTTRGGLLSDAALAAGTGARLLPRTNARLSVDPGLVVKLESARIETTFGADFYAEGSDGNPVVFTSRRDDRFGAGGTFDTNNDGSAGLPAPGDWAGLVFRQGSTASIDFATISYAGGFSATSGNLAFFNPVEILQADVRIAHSTLSNNADGNDGGGFDIRDSIGFNGPATIFVRGAQPVLVDNTIIDNEGAAISINPDALNYLSIRDHGRGTGVVDLFAADGDNQGPLISANKLDNNSINGLFIRNESLTTESVWDDTDIVHVVEENVYAWNHHHRSGLRLKSDPNQSLVVKLQNGGSLQASKLRTDVSDAIGGTLQVIGQPGFPVILTGISDDSVGAGFTPGGVPQTDTDNAANPATVDWYGLVIQPGTNDRNVAFVTEAERSVGTSSSVNAIPGNAQILGSLAQNEKSSDENRRLGFNVRGSLSQNNDIDVYKFTANGGTEVFIDIDDTDFGLDTVVELIDINGNILALSNSSELESVVSTGPNGLVNNLGDGRVLPLFKTGQDVVENPNPLDAGMRVILPGNSSSANNEYFIRVRSSNLRPNDFPSRLTTSSLVGAGLSSGQYQLSIRLRETDEVAGSTIRLADIRYAFNAIDVPAAPSHSPLAGEHAEELAADGTDVNDGGTGFGGGEGTAQFANGDGDPLGPLSFSDRGTLRVSGVLGNQVLQSNPQFGLLSEQDIDVYRVDLFSNFQEPNIIGENRFVSTTFDIDYADQLGRANTSLAVYDAGGRLVLHSRDSNIADDQGRPTEGNDITNLSAGSAGTLDAYIGPVEMQVGTYYVVVSSSQMIPATLDQMFEANPVATDVRVLPIDSTRRLAEEGFDNVSLRVNSMFESTEFNQLNTAADLPTLTPIFDETSLVPYKLEDVRLFLTLDQGLSGNNQSTVVTLDPFTGKLERTLGQFAQPVGDLAMRRDGELYAYSLGPNSGNQTNGNTGNFLNISSVDGSSSGSGDDGLTLRTNNQANTSTAVDNNQQFLINAMAFVPSTNTSPEAGNNPSIPDGERAYALGNREDGNGFGNPEVPQGLRRNVLYSVVANTGAATNQGSTNGNLDRNFPNAVYSESLGPGSNKVELGIVDTGQFIDSPADPDGNFVDGGSITGMAIDPIQGSNFVYAVSDGGYVYTFQPSSRRTVDVDPLNAGSYSGVINATNHGLVAPDPQDFVSSANGFVQFSSLTLGPRITERAGTNGLGPYAQILFGVTEQGWIYTMEIEQATNRVIPSHILVNGRSSIPITNSSGSQLGVSPTGVAFSIREENLWHQTTDRNGDDHGLFVNPDQSRIRTNGGSSLYFGVEVSGNAAENTIEGGAANGVLNPGGAHGSLVSRPMDLQDYSAGDKPTLYFSYFLETEDGQDYDPPSNGINNQQVDAFRVFAAGDDGQWRLMTTNDTYRSFSNVPSSDEYDYVALNGGTPIQEAFDNTDQWRQARVDLSPLAGHKNVQLRFDFSTAGGMHSQFDLTGQLTEIQAPAGTDLVPGTGFSMFDDTFFGFTSFEFVRGAAVNVPDPTTIVEGQLLEFVDADGLSTTLRLTHGPQTLTTDISIAATDLAVDLALKISDRLQLLAPNLVAVANGSQVTASEARSLTATPTGFDRPTAEQTLPNGNVPIFYHEAMTNKEVRDSIRQSLANGLGNIDPVTGITTATIAQYPEYGTNRIRVFSHYLSNSDADGVGFSTYLPGDEFGAAASLSVSNSQVNARPGQNNNIEGVYLDDIVVGFAERGEVVYNAPVNRNFSVLPEQRTSTFDDTQVPEFPNEILVGSYTLEVRKSSDYGVPEDYDPIRLGLDEQFSLGRSFDTNDRLTDGVTLIAPSAVDLIDGDTFIISNGTNRVTFEFDSDNNVTSGRVRVPFTPVGVGAAFSVDSDESSVVATSIRDAINTAAVRNSIGVRAAGRDGSEVGPATGNRIDLFGSSIQVNPSSGRFLTVDLVDEETFYGRESARLLPSIDHDTQTVNDAIFYDTFARATVTDYVNGNTDTLVAVGKIGDSVGSLDGNVLDARSPQLDSDIVKIYLNAGDSIDVDLDTIGWNLGTSFESSLLEIYQDVNGVPTLVAVTNSLRADGENNDGASILGFQAPASSHYYVRVASTGFGGFPFFGEGLYGEYQLTVRPTGSVTRDVVMVDYHFGFGDTNTFRDQGQLLIESNFIRNFGNAGIRATFDPGTPTNVDDGGFTSTQLDRRPGAVTTLRNPNTDRLLPGAVITNNVIIADAGTGIIFSGEVAGAGDSPVPVPFGRIVNNTVVGNGSGNGIAVSGSASPTILNNIVTNFATGLNISANSASTVVGGNAFQGNGTNSTIAISSTNIVIPTGVQLFEDPTGGIYIPAAGSAVIDSSFSSLNDRSNFVNTVRQPVGIATSPIIAPLFDAYGIPRFDDPDANPGGVGSNVFIDRGAVDRANFLRPIANLVSPLDFIVTSGGSVDGGDIDPSESFVRLTEGNVEFFEIQLTDPAGPGPDARTITRESVLLTENGQRLIPDVDYTFGYSDNSRLIRLTPVAGLWRPDAVYEITLNNRTRIAYQAPSGEEITDGDQVIIGDTDGNRVVFEYESGFAVVVPQTTTLTIEGANNAFVDRETFTIDAPGGNSLTFEFNLVGSTTSGRVPVEIASASTLSQVRDAVLASFDLPAPGAPGQTVREFLNVDPVNVGTDTIQLGILAGHSVTSASPGLTVSDEVDGIADGQTFVYSTSSLSVTFEFDTDGTLSDSTNVAIPFSRTDSPSQIGDAIVAAVRAQPLGLNSAVSSEDGTVVLGGRLGDQVDVDSSSLVLEGSPGVTGSLSLMIPEGETPATLDGDTFTINSAGSNITFIYTLDPNLATSDRLVVLTSGDDVADIAAKSAAAIAEAFPGELFSSFIGDTIFVGEPSSLLSGATTTASGGSAGLVTGGVSGGAIAVNYLPTSPRTSIAATLQGAIAAAPLNVTTFAAGGGTILIANADTLEGTLGGGAAADVGTLTPAITNLSGNPVAETRTNDETRFTIIMPEVVFDLGDAPVSYDTLVADNGARHTIGPQGLPRLGRYIDSEADGQPIGQDDVPLSVTIAPASPGGQPVVFTVDPLSIPDTVLTTLDLMPTGGETLSINIAGTVRTFELVDLNSNPTGSNIPVTFSTAESLSEITTRLVTIIRGAVPQTDDGLLIEKNTDTSFVINAVDDEDGVLQGELIANGTTYSVFTQRGTDPTNVRPEDVLGFLNPQDPAGTNMDIQVFGAGLLHAWIDFDQNGQFEADEQVLANVPVSGDATVGAFNTVTVFTPNNAFHGNTWMRVRISESGNLLPTGVAIGGEVEDYQVQVIAVDLPAPDDDLYAIDEDASLDTLGQGLPSVSDGDIIPAPPQRFLPVQYIVGELPTNGTLVSLDSTTGHFVYQPNPDFNGTDTFTYRLSTQPNESASSIPLNAFATVTIAVAPVNDAPGVSDKPFKALEDLSLTITSSELLTDALADDDASYVPPTGGSGNVDNDALLNEVNQLASLQVVAVQGSGSTPITAANAASAAGSVVVTTAGLGLDLTVTSPTAGDVFSLAFAGKVSTFELVPVDGIAQDATIAVQLVDGDTTSTVATRLAEAIEAEFGTGVPGLTAAATGASIAVSFVPEAVTVGSSNAAVFGVSGVATGQQIDLLAAPTPTAAPTAANPSPAVGDTVTVTIAGQATTFEFVAAGATAATGNVAVPMMVFADPNSAAAIASATTLLGFAIGQELATSNVGVSASVDGLANPNRITLSASNVTAGKSFDTVRGSAIAVFDTAGALIEVRYLSGQDLNRDNPPPATPAWVDQFTYTIRDNGVSVDLVDNLYVYGTPLESAPATVSIDVAPQNDPPRLVSDVISVGPLGPDAANVTTAWETFGGATPTEDQSLTIDPAFLLLNDTRGPLSAADENTATSLNDTGLAVASVTMVDDSQGTVELIGGEIIFTPAANIFGDVVFTYSATDQGINENLAGDRPVGTLTSIDGTVTVSIQPVNDIPVAFDRTINYTESADAGTGDAFVFTRDQLILGSAVETPALPGQFDSALVAPFNETEQTANLQVVSFTTVAGTVDASSLTGIGAETLTLASEQGGTYVFEFTDGVFQRGLLTTAPDYNRTSPFAPDERFSFVISDDGATTDPQGSGSFNLDPARSDADSPTTRATATLVFDSANDAPTFTIPSSNVNVLERDDNLGTTLAGFATSILPGPATATDEAERQSVVFTFPAALNGPSTVPAGLFTQLPTLSPDGHLTVYPAPDAIGTATFVVQADDVDSVTAGFVSRQTLATFTVNVRPVNDAPRFDANLSPRQDTRDADDAYTVANVDSDNDGVIDDATIQYVLREDNTQAMGVVADYFIPLRRVPAVGYSRVGLLDVFTAGPDNEVANQEGGSQTIEFLQAGNDPVAGGLNRTTDRGGVLTPVFDAGVLIGLNYRPPTDFNSSFAGLDSFTYTVRDDNPSGGETYDLIAGGLVPDRLTSSNRVELLLTPVNDRPEFVAATLDISVQEDTQLVTFQNYASNISAGPATTAFDEVDVSNGQLVEFTVTSLDFPREEADDFFSVYPTIDEQTGLLTFRSAANVFGEFRFEVVLSDQNRDGTVSDNTTRGDLISSEPITLTINVNPVNDPPIVDPTSAPLSFTMLEDGLFEILVEGDSTNRGLLDLYFPGPSVGATDESADIAPQPGGNQIVLLGSPVPTTSAQGGSLQYVTDNGAPRLLYRPRANFVGFDSFIYTVIDNGVTVDSSGTAQSDPRIASNTVTFEVLAVNDAPQFSGAGNVGSDEDEGPVSIANWATNVQAGPSTALDELGLMQGSTAPPAQALQFVFTPIAADTDLFLSGPVAVIDPVTGTATLQYETNPNANGTAVFEVVLEDMGPRDSGIGDVFRSTPPRTFAINVVAVNDPPSFTLVQDTITRLEDSGPYSVVQAANISPGPEDELIQTVSFDVEPLAAEYSVLFSEQPTIDASGVLRFTPATNLNTDNINGPVPVRVVARDSAGAVTEAKTFSIVITEVNDAPRAVSDTQASDEDSVLTISVADLLANDIDPDLQSNAGESLMLVMPAESFSVSGARVTYDSIAGTITYDPTDAIALQSLAPQQDLVDSFAYSLVDAAGLISNQTTVAITVDGINDVPMLTADSPTLNPDGPTLISVLDNDVDIDGVIDVSSLRIDLQPAFGSLSIQPDGTLIYTPFSSFGEEDIFRYSVADDLGQRSEVATVTISSNAAPIAGNDASGTFLNESIIIDVVANDSDPNGNLDLASISIVSNPRRGAAVALDDGTIQYLPAVGFVGQDSFQYQILDDEGRPSNVATVNVQVVASRLQNPSEFNDVNDDGFVTAIDALLVINRLARDSDGDGRIPVISTDRGPNYYDVSGDQSITSLDALRVINELSRINTRVSGEFESVAMSQSMVGIDVLKTDSDPTVLTQDLGIADEFGSLADQPATKLIDASNPGDTADSDVIDLIAAERDGEGDRDEVTAVWDAVLTDLN</sequence>
<dbReference type="NCBIfam" id="NF012211">
    <property type="entry name" value="tand_rpt_95"/>
    <property type="match status" value="3"/>
</dbReference>
<gene>
    <name evidence="4" type="ORF">K227x_23010</name>
</gene>
<evidence type="ECO:0000256" key="1">
    <source>
        <dbReference type="SAM" id="MobiDB-lite"/>
    </source>
</evidence>